<evidence type="ECO:0000259" key="1">
    <source>
        <dbReference type="PROSITE" id="PS50994"/>
    </source>
</evidence>
<evidence type="ECO:0000313" key="3">
    <source>
        <dbReference type="Proteomes" id="UP000077164"/>
    </source>
</evidence>
<dbReference type="SUPFAM" id="SSF53098">
    <property type="entry name" value="Ribonuclease H-like"/>
    <property type="match status" value="1"/>
</dbReference>
<dbReference type="PANTHER" id="PTHR46889">
    <property type="entry name" value="TRANSPOSASE INSF FOR INSERTION SEQUENCE IS3B-RELATED"/>
    <property type="match status" value="1"/>
</dbReference>
<dbReference type="EMBL" id="LVJE01000047">
    <property type="protein sequence ID" value="OAB25368.1"/>
    <property type="molecule type" value="Genomic_DNA"/>
</dbReference>
<proteinExistence type="predicted"/>
<dbReference type="Pfam" id="PF00665">
    <property type="entry name" value="rve"/>
    <property type="match status" value="1"/>
</dbReference>
<accession>A0A167U8Y9</accession>
<dbReference type="AlphaFoldDB" id="A0A167U8Y9"/>
<dbReference type="InterPro" id="IPR012337">
    <property type="entry name" value="RNaseH-like_sf"/>
</dbReference>
<gene>
    <name evidence="2" type="ORF">FBFR_15150</name>
</gene>
<dbReference type="InterPro" id="IPR025948">
    <property type="entry name" value="HTH-like_dom"/>
</dbReference>
<feature type="domain" description="Integrase catalytic" evidence="1">
    <location>
        <begin position="56"/>
        <end position="220"/>
    </location>
</feature>
<dbReference type="InterPro" id="IPR001584">
    <property type="entry name" value="Integrase_cat-core"/>
</dbReference>
<dbReference type="InterPro" id="IPR048020">
    <property type="entry name" value="Transpos_IS3"/>
</dbReference>
<name>A0A167U8Y9_9FLAO</name>
<dbReference type="InterPro" id="IPR036397">
    <property type="entry name" value="RNaseH_sf"/>
</dbReference>
<dbReference type="NCBIfam" id="NF033516">
    <property type="entry name" value="transpos_IS3"/>
    <property type="match status" value="1"/>
</dbReference>
<keyword evidence="3" id="KW-1185">Reference proteome</keyword>
<organism evidence="2 3">
    <name type="scientific">Flavobacterium fryxellicola</name>
    <dbReference type="NCBI Taxonomy" id="249352"/>
    <lineage>
        <taxon>Bacteria</taxon>
        <taxon>Pseudomonadati</taxon>
        <taxon>Bacteroidota</taxon>
        <taxon>Flavobacteriia</taxon>
        <taxon>Flavobacteriales</taxon>
        <taxon>Flavobacteriaceae</taxon>
        <taxon>Flavobacterium</taxon>
    </lineage>
</organism>
<dbReference type="Gene3D" id="3.30.420.10">
    <property type="entry name" value="Ribonuclease H-like superfamily/Ribonuclease H"/>
    <property type="match status" value="1"/>
</dbReference>
<dbReference type="PROSITE" id="PS50994">
    <property type="entry name" value="INTEGRASE"/>
    <property type="match status" value="1"/>
</dbReference>
<dbReference type="PANTHER" id="PTHR46889:SF4">
    <property type="entry name" value="TRANSPOSASE INSO FOR INSERTION SEQUENCE ELEMENT IS911B-RELATED"/>
    <property type="match status" value="1"/>
</dbReference>
<dbReference type="GO" id="GO:0003676">
    <property type="term" value="F:nucleic acid binding"/>
    <property type="evidence" value="ECO:0007669"/>
    <property type="project" value="InterPro"/>
</dbReference>
<protein>
    <submittedName>
        <fullName evidence="2">Integrase</fullName>
    </submittedName>
</protein>
<dbReference type="Pfam" id="PF13276">
    <property type="entry name" value="HTH_21"/>
    <property type="match status" value="1"/>
</dbReference>
<dbReference type="InterPro" id="IPR050900">
    <property type="entry name" value="Transposase_IS3/IS150/IS904"/>
</dbReference>
<dbReference type="GO" id="GO:0015074">
    <property type="term" value="P:DNA integration"/>
    <property type="evidence" value="ECO:0007669"/>
    <property type="project" value="InterPro"/>
</dbReference>
<comment type="caution">
    <text evidence="2">The sequence shown here is derived from an EMBL/GenBank/DDBJ whole genome shotgun (WGS) entry which is preliminary data.</text>
</comment>
<evidence type="ECO:0000313" key="2">
    <source>
        <dbReference type="EMBL" id="OAB25368.1"/>
    </source>
</evidence>
<sequence>MDCGYRLMTSYLKRDGYTLNHKKLYRIMKEEGLLKLENRINRSGSGRKFVKFRKVYTSRPMQCLEMDIKMVWVPSVGKNAYLLSIIDVHTRRILKDYFSFTIKQNHVIDLLSQLFEEYQYPENVVIRSDNGSQFIAKSVREYLGLIGVQQEFTHVATPEENAHIEAYHGILKKEVFARFDYRTFGEIQQILKRFVNFYNNIRLHGLLGRITPMEKWNSDKHLIMMKKLTA</sequence>
<dbReference type="Proteomes" id="UP000077164">
    <property type="component" value="Unassembled WGS sequence"/>
</dbReference>
<reference evidence="2 3" key="1">
    <citation type="submission" date="2016-03" db="EMBL/GenBank/DDBJ databases">
        <title>Draft genome sequence of Flavobacterium fryxellicola DSM 16209.</title>
        <authorList>
            <person name="Shin S.-K."/>
            <person name="Yi H."/>
        </authorList>
    </citation>
    <scope>NUCLEOTIDE SEQUENCE [LARGE SCALE GENOMIC DNA]</scope>
    <source>
        <strain evidence="2 3">DSM 16209</strain>
    </source>
</reference>
<dbReference type="Pfam" id="PF13333">
    <property type="entry name" value="rve_2"/>
    <property type="match status" value="1"/>
</dbReference>
<dbReference type="STRING" id="249352.SAMN05444395_10949"/>